<evidence type="ECO:0008006" key="12">
    <source>
        <dbReference type="Google" id="ProtNLM"/>
    </source>
</evidence>
<keyword evidence="6" id="KW-1133">Transmembrane helix</keyword>
<comment type="subcellular location">
    <subcellularLocation>
        <location evidence="1">Golgi apparatus membrane</location>
        <topology evidence="1">Single-pass type II membrane protein</topology>
    </subcellularLocation>
</comment>
<comment type="caution">
    <text evidence="10">The sequence shown here is derived from an EMBL/GenBank/DDBJ whole genome shotgun (WGS) entry which is preliminary data.</text>
</comment>
<dbReference type="GO" id="GO:0001733">
    <property type="term" value="F:galactosylceramide sulfotransferase activity"/>
    <property type="evidence" value="ECO:0007669"/>
    <property type="project" value="InterPro"/>
</dbReference>
<keyword evidence="3" id="KW-0808">Transferase</keyword>
<comment type="similarity">
    <text evidence="2">Belongs to the galactose-3-O-sulfotransferase family.</text>
</comment>
<keyword evidence="9" id="KW-0325">Glycoprotein</keyword>
<evidence type="ECO:0000256" key="8">
    <source>
        <dbReference type="ARBA" id="ARBA00023136"/>
    </source>
</evidence>
<protein>
    <recommendedName>
        <fullName evidence="12">Galactose-3-o-sulfotransferase</fullName>
    </recommendedName>
</protein>
<evidence type="ECO:0000313" key="11">
    <source>
        <dbReference type="Proteomes" id="UP000789390"/>
    </source>
</evidence>
<keyword evidence="7" id="KW-0333">Golgi apparatus</keyword>
<evidence type="ECO:0000256" key="4">
    <source>
        <dbReference type="ARBA" id="ARBA00022692"/>
    </source>
</evidence>
<keyword evidence="11" id="KW-1185">Reference proteome</keyword>
<evidence type="ECO:0000256" key="3">
    <source>
        <dbReference type="ARBA" id="ARBA00022679"/>
    </source>
</evidence>
<dbReference type="OrthoDB" id="514299at2759"/>
<keyword evidence="8" id="KW-0472">Membrane</keyword>
<evidence type="ECO:0000256" key="2">
    <source>
        <dbReference type="ARBA" id="ARBA00008124"/>
    </source>
</evidence>
<gene>
    <name evidence="10" type="ORF">DGAL_LOCUS4652</name>
</gene>
<keyword evidence="5" id="KW-0735">Signal-anchor</keyword>
<dbReference type="InterPro" id="IPR027417">
    <property type="entry name" value="P-loop_NTPase"/>
</dbReference>
<evidence type="ECO:0000256" key="7">
    <source>
        <dbReference type="ARBA" id="ARBA00023034"/>
    </source>
</evidence>
<proteinExistence type="inferred from homology"/>
<evidence type="ECO:0000256" key="6">
    <source>
        <dbReference type="ARBA" id="ARBA00022989"/>
    </source>
</evidence>
<dbReference type="PANTHER" id="PTHR14647:SF87">
    <property type="entry name" value="PUTATIVE-RELATED"/>
    <property type="match status" value="1"/>
</dbReference>
<dbReference type="Pfam" id="PF06990">
    <property type="entry name" value="Gal-3-0_sulfotr"/>
    <property type="match status" value="1"/>
</dbReference>
<keyword evidence="4" id="KW-0812">Transmembrane</keyword>
<dbReference type="Proteomes" id="UP000789390">
    <property type="component" value="Unassembled WGS sequence"/>
</dbReference>
<dbReference type="PANTHER" id="PTHR14647">
    <property type="entry name" value="GALACTOSE-3-O-SULFOTRANSFERASE"/>
    <property type="match status" value="1"/>
</dbReference>
<dbReference type="EMBL" id="CAKKLH010000079">
    <property type="protein sequence ID" value="CAH0102261.1"/>
    <property type="molecule type" value="Genomic_DNA"/>
</dbReference>
<reference evidence="10" key="1">
    <citation type="submission" date="2021-11" db="EMBL/GenBank/DDBJ databases">
        <authorList>
            <person name="Schell T."/>
        </authorList>
    </citation>
    <scope>NUCLEOTIDE SEQUENCE</scope>
    <source>
        <strain evidence="10">M5</strain>
    </source>
</reference>
<dbReference type="AlphaFoldDB" id="A0A8J2WI01"/>
<organism evidence="10 11">
    <name type="scientific">Daphnia galeata</name>
    <dbReference type="NCBI Taxonomy" id="27404"/>
    <lineage>
        <taxon>Eukaryota</taxon>
        <taxon>Metazoa</taxon>
        <taxon>Ecdysozoa</taxon>
        <taxon>Arthropoda</taxon>
        <taxon>Crustacea</taxon>
        <taxon>Branchiopoda</taxon>
        <taxon>Diplostraca</taxon>
        <taxon>Cladocera</taxon>
        <taxon>Anomopoda</taxon>
        <taxon>Daphniidae</taxon>
        <taxon>Daphnia</taxon>
    </lineage>
</organism>
<evidence type="ECO:0000256" key="1">
    <source>
        <dbReference type="ARBA" id="ARBA00004323"/>
    </source>
</evidence>
<dbReference type="InterPro" id="IPR009729">
    <property type="entry name" value="Gal-3-0_sulfotransfrase"/>
</dbReference>
<dbReference type="GO" id="GO:0000139">
    <property type="term" value="C:Golgi membrane"/>
    <property type="evidence" value="ECO:0007669"/>
    <property type="project" value="UniProtKB-SubCell"/>
</dbReference>
<evidence type="ECO:0000256" key="5">
    <source>
        <dbReference type="ARBA" id="ARBA00022968"/>
    </source>
</evidence>
<sequence>MHRFSVSLNRRFIKWCLVVVFTFLAILTIHRAFLLPAPIADNIADNKPVRLDSDLIMSFPFPYTIPIKNIDSNVNESAIISFETHRKFAFMKNHKCGSSTIENIIFRFAKKNNLNIVLPESGNYLSTTELFNHKSLADTKWKDSPFDIFSLHNRWNRKEVMKVLEDEVPTFTIVRDPVDVFVSMFHYQDKFKEFYGVKDIHEMVLKMQENPASPQLNQRWMKYVGRNQISWDLGLSPDIYDNEEAMKKEIERLDHEFDLVMLANRMDESLVLLMHLMNWKGKDVVHLDLNRRKPDKSSPLNNEEIDVLSNWLAADVQIFKYFSRRFDERVAELNEEHSSLDLFDSVVHSGLDDFDESGYVNQLTQLLKEANAQLYEQCVIQEVGNEKLSGVFKETNDNILGYVINEEQEGCAFFAMSEPAFLKIFRNKLLSDVIKAS</sequence>
<evidence type="ECO:0000256" key="9">
    <source>
        <dbReference type="ARBA" id="ARBA00023180"/>
    </source>
</evidence>
<dbReference type="GO" id="GO:0009247">
    <property type="term" value="P:glycolipid biosynthetic process"/>
    <property type="evidence" value="ECO:0007669"/>
    <property type="project" value="InterPro"/>
</dbReference>
<dbReference type="SUPFAM" id="SSF52540">
    <property type="entry name" value="P-loop containing nucleoside triphosphate hydrolases"/>
    <property type="match status" value="1"/>
</dbReference>
<dbReference type="Gene3D" id="3.40.50.300">
    <property type="entry name" value="P-loop containing nucleotide triphosphate hydrolases"/>
    <property type="match status" value="1"/>
</dbReference>
<name>A0A8J2WI01_9CRUS</name>
<evidence type="ECO:0000313" key="10">
    <source>
        <dbReference type="EMBL" id="CAH0102261.1"/>
    </source>
</evidence>
<accession>A0A8J2WI01</accession>